<protein>
    <submittedName>
        <fullName evidence="5">Transmembrane protein</fullName>
    </submittedName>
</protein>
<reference evidence="3 4" key="2">
    <citation type="submission" date="2018-11" db="EMBL/GenBank/DDBJ databases">
        <authorList>
            <consortium name="Pathogen Informatics"/>
        </authorList>
    </citation>
    <scope>NUCLEOTIDE SEQUENCE [LARGE SCALE GENOMIC DNA]</scope>
</reference>
<feature type="region of interest" description="Disordered" evidence="1">
    <location>
        <begin position="1"/>
        <end position="31"/>
    </location>
</feature>
<feature type="transmembrane region" description="Helical" evidence="2">
    <location>
        <begin position="73"/>
        <end position="95"/>
    </location>
</feature>
<keyword evidence="2" id="KW-0472">Membrane</keyword>
<sequence>MGTLSLGPNMTVENRSASTPASNGTPPGSKFPEKVKAFFRNHNYNVDSHGDNDELVFSTNCLITGELQMLGDIILWAVIYFSCTFIFFFIVPIYAPE</sequence>
<keyword evidence="2" id="KW-0812">Transmembrane</keyword>
<accession>A0A183U9K3</accession>
<feature type="compositionally biased region" description="Polar residues" evidence="1">
    <location>
        <begin position="1"/>
        <end position="26"/>
    </location>
</feature>
<evidence type="ECO:0000256" key="1">
    <source>
        <dbReference type="SAM" id="MobiDB-lite"/>
    </source>
</evidence>
<dbReference type="EMBL" id="UYWY01011626">
    <property type="protein sequence ID" value="VDM34382.1"/>
    <property type="molecule type" value="Genomic_DNA"/>
</dbReference>
<dbReference type="WBParaSite" id="TCNE_0000517301-mRNA-1">
    <property type="protein sequence ID" value="TCNE_0000517301-mRNA-1"/>
    <property type="gene ID" value="TCNE_0000517301"/>
</dbReference>
<name>A0A183U9K3_TOXCA</name>
<keyword evidence="4" id="KW-1185">Reference proteome</keyword>
<gene>
    <name evidence="3" type="ORF">TCNE_LOCUS5173</name>
</gene>
<evidence type="ECO:0000313" key="4">
    <source>
        <dbReference type="Proteomes" id="UP000050794"/>
    </source>
</evidence>
<evidence type="ECO:0000313" key="3">
    <source>
        <dbReference type="EMBL" id="VDM34382.1"/>
    </source>
</evidence>
<dbReference type="AlphaFoldDB" id="A0A183U9K3"/>
<reference evidence="5" key="1">
    <citation type="submission" date="2016-06" db="UniProtKB">
        <authorList>
            <consortium name="WormBaseParasite"/>
        </authorList>
    </citation>
    <scope>IDENTIFICATION</scope>
</reference>
<keyword evidence="2" id="KW-1133">Transmembrane helix</keyword>
<proteinExistence type="predicted"/>
<organism evidence="4 5">
    <name type="scientific">Toxocara canis</name>
    <name type="common">Canine roundworm</name>
    <dbReference type="NCBI Taxonomy" id="6265"/>
    <lineage>
        <taxon>Eukaryota</taxon>
        <taxon>Metazoa</taxon>
        <taxon>Ecdysozoa</taxon>
        <taxon>Nematoda</taxon>
        <taxon>Chromadorea</taxon>
        <taxon>Rhabditida</taxon>
        <taxon>Spirurina</taxon>
        <taxon>Ascaridomorpha</taxon>
        <taxon>Ascaridoidea</taxon>
        <taxon>Toxocaridae</taxon>
        <taxon>Toxocara</taxon>
    </lineage>
</organism>
<evidence type="ECO:0000313" key="5">
    <source>
        <dbReference type="WBParaSite" id="TCNE_0000517301-mRNA-1"/>
    </source>
</evidence>
<evidence type="ECO:0000256" key="2">
    <source>
        <dbReference type="SAM" id="Phobius"/>
    </source>
</evidence>
<dbReference type="Proteomes" id="UP000050794">
    <property type="component" value="Unassembled WGS sequence"/>
</dbReference>